<reference evidence="9" key="2">
    <citation type="submission" date="2024-01" db="EMBL/GenBank/DDBJ databases">
        <title>Comparative genomics of Cryptococcus and Kwoniella reveals pathogenesis evolution and contrasting modes of karyotype evolution via chromosome fusion or intercentromeric recombination.</title>
        <authorList>
            <person name="Coelho M.A."/>
            <person name="David-Palma M."/>
            <person name="Shea T."/>
            <person name="Bowers K."/>
            <person name="McGinley-Smith S."/>
            <person name="Mohammad A.W."/>
            <person name="Gnirke A."/>
            <person name="Yurkov A.M."/>
            <person name="Nowrousian M."/>
            <person name="Sun S."/>
            <person name="Cuomo C.A."/>
            <person name="Heitman J."/>
        </authorList>
    </citation>
    <scope>NUCLEOTIDE SEQUENCE</scope>
    <source>
        <strain evidence="9">CBS 12478</strain>
    </source>
</reference>
<dbReference type="KEGG" id="ksn:43587542"/>
<feature type="domain" description="Aminotransferase class I/classII large" evidence="8">
    <location>
        <begin position="97"/>
        <end position="460"/>
    </location>
</feature>
<dbReference type="RefSeq" id="XP_031862277.2">
    <property type="nucleotide sequence ID" value="XM_032003419.2"/>
</dbReference>
<keyword evidence="3 9" id="KW-0032">Aminotransferase</keyword>
<feature type="modified residue" description="N6-(pyridoxal phosphate)lysine" evidence="7">
    <location>
        <position position="308"/>
    </location>
</feature>
<evidence type="ECO:0000256" key="6">
    <source>
        <dbReference type="PIRNR" id="PIRNR000517"/>
    </source>
</evidence>
<evidence type="ECO:0000313" key="10">
    <source>
        <dbReference type="Proteomes" id="UP000322225"/>
    </source>
</evidence>
<dbReference type="Pfam" id="PF00155">
    <property type="entry name" value="Aminotran_1_2"/>
    <property type="match status" value="1"/>
</dbReference>
<evidence type="ECO:0000256" key="7">
    <source>
        <dbReference type="PIRSR" id="PIRSR000517-1"/>
    </source>
</evidence>
<evidence type="ECO:0000259" key="8">
    <source>
        <dbReference type="Pfam" id="PF00155"/>
    </source>
</evidence>
<dbReference type="GO" id="GO:0004838">
    <property type="term" value="F:L-tyrosine-2-oxoglutarate transaminase activity"/>
    <property type="evidence" value="ECO:0007669"/>
    <property type="project" value="TreeGrafter"/>
</dbReference>
<keyword evidence="4" id="KW-0808">Transferase</keyword>
<protein>
    <submittedName>
        <fullName evidence="9">Tyrosine aminotransferase</fullName>
    </submittedName>
</protein>
<evidence type="ECO:0000256" key="1">
    <source>
        <dbReference type="ARBA" id="ARBA00001933"/>
    </source>
</evidence>
<keyword evidence="10" id="KW-1185">Reference proteome</keyword>
<dbReference type="InterPro" id="IPR015422">
    <property type="entry name" value="PyrdxlP-dep_Trfase_small"/>
</dbReference>
<organism evidence="9 10">
    <name type="scientific">Kwoniella shandongensis</name>
    <dbReference type="NCBI Taxonomy" id="1734106"/>
    <lineage>
        <taxon>Eukaryota</taxon>
        <taxon>Fungi</taxon>
        <taxon>Dikarya</taxon>
        <taxon>Basidiomycota</taxon>
        <taxon>Agaricomycotina</taxon>
        <taxon>Tremellomycetes</taxon>
        <taxon>Tremellales</taxon>
        <taxon>Cryptococcaceae</taxon>
        <taxon>Kwoniella</taxon>
    </lineage>
</organism>
<comment type="similarity">
    <text evidence="2 6">Belongs to the class-I pyridoxal-phosphate-dependent aminotransferase family.</text>
</comment>
<dbReference type="InterPro" id="IPR005958">
    <property type="entry name" value="TyrNic_aminoTrfase"/>
</dbReference>
<dbReference type="Gene3D" id="3.90.1150.10">
    <property type="entry name" value="Aspartate Aminotransferase, domain 1"/>
    <property type="match status" value="1"/>
</dbReference>
<dbReference type="PANTHER" id="PTHR45744">
    <property type="entry name" value="TYROSINE AMINOTRANSFERASE"/>
    <property type="match status" value="1"/>
</dbReference>
<dbReference type="GO" id="GO:0006572">
    <property type="term" value="P:L-tyrosine catabolic process"/>
    <property type="evidence" value="ECO:0007669"/>
    <property type="project" value="TreeGrafter"/>
</dbReference>
<keyword evidence="5 6" id="KW-0663">Pyridoxal phosphate</keyword>
<dbReference type="InterPro" id="IPR015424">
    <property type="entry name" value="PyrdxlP-dep_Trfase"/>
</dbReference>
<dbReference type="CDD" id="cd00609">
    <property type="entry name" value="AAT_like"/>
    <property type="match status" value="1"/>
</dbReference>
<dbReference type="GO" id="GO:0030170">
    <property type="term" value="F:pyridoxal phosphate binding"/>
    <property type="evidence" value="ECO:0007669"/>
    <property type="project" value="InterPro"/>
</dbReference>
<evidence type="ECO:0000256" key="4">
    <source>
        <dbReference type="ARBA" id="ARBA00022679"/>
    </source>
</evidence>
<dbReference type="InterPro" id="IPR004839">
    <property type="entry name" value="Aminotransferase_I/II_large"/>
</dbReference>
<comment type="cofactor">
    <cofactor evidence="1 6 7">
        <name>pyridoxal 5'-phosphate</name>
        <dbReference type="ChEBI" id="CHEBI:597326"/>
    </cofactor>
</comment>
<reference evidence="9" key="1">
    <citation type="submission" date="2017-08" db="EMBL/GenBank/DDBJ databases">
        <authorList>
            <person name="Cuomo C."/>
            <person name="Billmyre B."/>
            <person name="Heitman J."/>
        </authorList>
    </citation>
    <scope>NUCLEOTIDE SEQUENCE</scope>
    <source>
        <strain evidence="9">CBS 12478</strain>
    </source>
</reference>
<proteinExistence type="inferred from homology"/>
<dbReference type="SUPFAM" id="SSF53383">
    <property type="entry name" value="PLP-dependent transferases"/>
    <property type="match status" value="1"/>
</dbReference>
<dbReference type="Gene3D" id="3.40.640.10">
    <property type="entry name" value="Type I PLP-dependent aspartate aminotransferase-like (Major domain)"/>
    <property type="match status" value="1"/>
</dbReference>
<dbReference type="NCBIfam" id="TIGR01265">
    <property type="entry name" value="tyr_nico_aTase"/>
    <property type="match status" value="1"/>
</dbReference>
<dbReference type="GeneID" id="43587542"/>
<dbReference type="AlphaFoldDB" id="A0AAJ8MYU9"/>
<sequence>MDRTCISSPPFFFFFQRAIHKTFHSTLSINLLYISFITMPDIQLLTRDVNGPNTAPIKPRVERQWNIKAAPAVARSRNPIRETLASITANPPSTSATLINLGLGDPTHYPLAAPPPAATTAVRDALESERSNGYVLGAGTIEARQAVADYHKKWDNVDYTVDSIVLTHGVGHAIDMIFSILCPHGDSKANVLLPRPGFSQYSSLLASFGTDIRYYDCIEEKNWEVDVEMIDSLCDENTKALVIINPSNPCGSNYSRESLQKIVAVAEKNKVVVIADEIYGHMTWDGAFTPLAALSDSVPILTLSGLSKRFLLPGWRFGWICLHDPLSVAGDIKRGMATSGNRFMGPSSLTQKALPEILATPGSWFDEVTAKIETNAKIMYNAIQATPGISTNFPSGALYMLVRIDPKILPQLADDVAFATALYREEAVFALPGICFEAPGYVRLVLGAPADIMSEVAERLRAFCERHARV</sequence>
<dbReference type="InterPro" id="IPR015421">
    <property type="entry name" value="PyrdxlP-dep_Trfase_major"/>
</dbReference>
<dbReference type="PANTHER" id="PTHR45744:SF2">
    <property type="entry name" value="TYROSINE AMINOTRANSFERASE"/>
    <property type="match status" value="1"/>
</dbReference>
<accession>A0AAJ8MYU9</accession>
<dbReference type="PIRSF" id="PIRSF000517">
    <property type="entry name" value="Tyr_transaminase"/>
    <property type="match status" value="1"/>
</dbReference>
<evidence type="ECO:0000256" key="5">
    <source>
        <dbReference type="ARBA" id="ARBA00022898"/>
    </source>
</evidence>
<evidence type="ECO:0000256" key="2">
    <source>
        <dbReference type="ARBA" id="ARBA00007441"/>
    </source>
</evidence>
<name>A0AAJ8MYU9_9TREE</name>
<dbReference type="EMBL" id="CP144060">
    <property type="protein sequence ID" value="WWD21040.1"/>
    <property type="molecule type" value="Genomic_DNA"/>
</dbReference>
<evidence type="ECO:0000313" key="9">
    <source>
        <dbReference type="EMBL" id="WWD21040.1"/>
    </source>
</evidence>
<dbReference type="Proteomes" id="UP000322225">
    <property type="component" value="Chromosome 10"/>
</dbReference>
<gene>
    <name evidence="9" type="ORF">CI109_105521</name>
</gene>
<evidence type="ECO:0000256" key="3">
    <source>
        <dbReference type="ARBA" id="ARBA00022576"/>
    </source>
</evidence>